<proteinExistence type="predicted"/>
<name>A0A975GA22_9THEO</name>
<gene>
    <name evidence="1" type="ORF">ACETAC_09320</name>
</gene>
<dbReference type="KEGG" id="aaut:ACETAC_09320"/>
<evidence type="ECO:0000313" key="2">
    <source>
        <dbReference type="Proteomes" id="UP000671913"/>
    </source>
</evidence>
<keyword evidence="2" id="KW-1185">Reference proteome</keyword>
<evidence type="ECO:0000313" key="1">
    <source>
        <dbReference type="EMBL" id="QSZ27054.1"/>
    </source>
</evidence>
<sequence>MKKIITFIIVFIITISAYCNKTSYNDKTKYIHKDKIVFVPLDTRPVSLQNVEILSKAGGYELLVPPFDSLDNYIKPGNQDKLYDWLQGVVVRPDVYAVVISTNQFISGGLIASRNYKNVTGYKKAINKLKNIINLSRDKKCILISIMPRVSNTLEEQDTVYAANSLNIGYFNAIKTDILSNNMSDIEGLKSRMPSNLFNYMYVIAQEAVINYEIASGLKSNAILTIGIDDTTMKSMLNYAYDDLKKNGIKKYKNIYMLHGADEISLMTIAKLANGNQQAKPSFEIAYEKHWDDRMNLPYEGGTLKEITEEKIHYIGGDIEKDAKNIIYIHSNKDSGITINSIINTRKKKNQNLGIADVAMTNGGDPHLVEEILTNDNFKKIDAYSGWNTPSNTIGTVISELSIKSNLDTVKDKKIYNERDKAYLTFLFIRYADDYIYQSIVRNEMYKWAQSQGEDKYNLKNTNEADSVLQQKMNPYFDRLIDIFNRNTILRIKKAKAVFPWNRMFEIKVEAE</sequence>
<dbReference type="RefSeq" id="WP_284679748.1">
    <property type="nucleotide sequence ID" value="NZ_CP060096.1"/>
</dbReference>
<dbReference type="EMBL" id="CP060096">
    <property type="protein sequence ID" value="QSZ27054.1"/>
    <property type="molecule type" value="Genomic_DNA"/>
</dbReference>
<accession>A0A975GA22</accession>
<organism evidence="1 2">
    <name type="scientific">Aceticella autotrophica</name>
    <dbReference type="NCBI Taxonomy" id="2755338"/>
    <lineage>
        <taxon>Bacteria</taxon>
        <taxon>Bacillati</taxon>
        <taxon>Bacillota</taxon>
        <taxon>Clostridia</taxon>
        <taxon>Thermoanaerobacterales</taxon>
        <taxon>Thermoanaerobacteraceae</taxon>
        <taxon>Aceticella</taxon>
    </lineage>
</organism>
<reference evidence="1" key="1">
    <citation type="submission" date="2020-08" db="EMBL/GenBank/DDBJ databases">
        <title>Genomic insights into the carbon and energy metabolism of the first obligate autotrophic acetogenic bacterium Aceticella autotrophica gen. nov., sp. nov.</title>
        <authorList>
            <person name="Toshchakov S.V."/>
            <person name="Elcheninov A.G."/>
            <person name="Kublanov I.V."/>
            <person name="Frolov E.N."/>
            <person name="Lebedinsky A.V."/>
        </authorList>
    </citation>
    <scope>NUCLEOTIDE SEQUENCE</scope>
    <source>
        <strain evidence="1">3443-3Ac</strain>
    </source>
</reference>
<dbReference type="AlphaFoldDB" id="A0A975GA22"/>
<dbReference type="Proteomes" id="UP000671913">
    <property type="component" value="Chromosome"/>
</dbReference>
<protein>
    <submittedName>
        <fullName evidence="1">DUF4127 family protein</fullName>
    </submittedName>
</protein>
<dbReference type="Pfam" id="PF13552">
    <property type="entry name" value="DUF4127"/>
    <property type="match status" value="1"/>
</dbReference>
<dbReference type="InterPro" id="IPR025394">
    <property type="entry name" value="DUF4127"/>
</dbReference>